<sequence length="83" mass="9379">MNDSKTINPEDRRSRATDVVDRLTEEGWSVQYAEEGIVLRRGGARVTITDDGEVISSDPMARLYVHCIYYPEIYTPATPSTRS</sequence>
<organism evidence="1">
    <name type="scientific">Siphoviridae sp. ctUWs1</name>
    <dbReference type="NCBI Taxonomy" id="2826352"/>
    <lineage>
        <taxon>Viruses</taxon>
        <taxon>Duplodnaviria</taxon>
        <taxon>Heunggongvirae</taxon>
        <taxon>Uroviricota</taxon>
        <taxon>Caudoviricetes</taxon>
    </lineage>
</organism>
<name>A0A8S5QUM7_9CAUD</name>
<reference evidence="1" key="1">
    <citation type="journal article" date="2021" name="Proc. Natl. Acad. Sci. U.S.A.">
        <title>A Catalog of Tens of Thousands of Viruses from Human Metagenomes Reveals Hidden Associations with Chronic Diseases.</title>
        <authorList>
            <person name="Tisza M.J."/>
            <person name="Buck C.B."/>
        </authorList>
    </citation>
    <scope>NUCLEOTIDE SEQUENCE</scope>
    <source>
        <strain evidence="1">CtUWs1</strain>
    </source>
</reference>
<proteinExistence type="predicted"/>
<protein>
    <submittedName>
        <fullName evidence="1">Uncharacterized protein</fullName>
    </submittedName>
</protein>
<accession>A0A8S5QUM7</accession>
<dbReference type="EMBL" id="BK015734">
    <property type="protein sequence ID" value="DAE22521.1"/>
    <property type="molecule type" value="Genomic_DNA"/>
</dbReference>
<evidence type="ECO:0000313" key="1">
    <source>
        <dbReference type="EMBL" id="DAE22521.1"/>
    </source>
</evidence>